<accession>A0ABW3BL15</accession>
<feature type="non-terminal residue" evidence="1">
    <location>
        <position position="262"/>
    </location>
</feature>
<organism evidence="1 2">
    <name type="scientific">Streptomonospora algeriensis</name>
    <dbReference type="NCBI Taxonomy" id="995084"/>
    <lineage>
        <taxon>Bacteria</taxon>
        <taxon>Bacillati</taxon>
        <taxon>Actinomycetota</taxon>
        <taxon>Actinomycetes</taxon>
        <taxon>Streptosporangiales</taxon>
        <taxon>Nocardiopsidaceae</taxon>
        <taxon>Streptomonospora</taxon>
    </lineage>
</organism>
<reference evidence="2" key="1">
    <citation type="journal article" date="2019" name="Int. J. Syst. Evol. Microbiol.">
        <title>The Global Catalogue of Microorganisms (GCM) 10K type strain sequencing project: providing services to taxonomists for standard genome sequencing and annotation.</title>
        <authorList>
            <consortium name="The Broad Institute Genomics Platform"/>
            <consortium name="The Broad Institute Genome Sequencing Center for Infectious Disease"/>
            <person name="Wu L."/>
            <person name="Ma J."/>
        </authorList>
    </citation>
    <scope>NUCLEOTIDE SEQUENCE [LARGE SCALE GENOMIC DNA]</scope>
    <source>
        <strain evidence="2">CCUG 63369</strain>
    </source>
</reference>
<gene>
    <name evidence="1" type="ORF">ACFQZU_22650</name>
</gene>
<sequence>MSVPPRPDQPDPGAMPDAVFTEMLRAARALLATREPLDAEIGVSEMLGSWWGRRVPGLDVERLLGDGLVAHAQASGSAAGLALLTGVSVLGTTVHQRELAEKGSATLIERGVARPVWADLLGRVRPIAAYVSGTRFGDTDDVICTFRYDGGESERGSGEHALIAVVDHNSGGVLRDAWVTTKVDRLLESCRPQAEGGDPMATFAQIRLERARLMLEDAVEQTDRAIAANAVGPGVTDGSPAAHRCGLVDRRQGHRLQVRRVE</sequence>
<keyword evidence="2" id="KW-1185">Reference proteome</keyword>
<proteinExistence type="predicted"/>
<evidence type="ECO:0000313" key="2">
    <source>
        <dbReference type="Proteomes" id="UP001596956"/>
    </source>
</evidence>
<comment type="caution">
    <text evidence="1">The sequence shown here is derived from an EMBL/GenBank/DDBJ whole genome shotgun (WGS) entry which is preliminary data.</text>
</comment>
<dbReference type="EMBL" id="JBHTHR010001351">
    <property type="protein sequence ID" value="MFD0804093.1"/>
    <property type="molecule type" value="Genomic_DNA"/>
</dbReference>
<dbReference type="Proteomes" id="UP001596956">
    <property type="component" value="Unassembled WGS sequence"/>
</dbReference>
<evidence type="ECO:0000313" key="1">
    <source>
        <dbReference type="EMBL" id="MFD0804093.1"/>
    </source>
</evidence>
<protein>
    <submittedName>
        <fullName evidence="1">Uncharacterized protein</fullName>
    </submittedName>
</protein>
<name>A0ABW3BL15_9ACTN</name>